<dbReference type="Proteomes" id="UP000323671">
    <property type="component" value="Chromosome"/>
</dbReference>
<organism evidence="1 2">
    <name type="scientific">Oryzomicrobium terrae</name>
    <dbReference type="NCBI Taxonomy" id="1735038"/>
    <lineage>
        <taxon>Bacteria</taxon>
        <taxon>Pseudomonadati</taxon>
        <taxon>Pseudomonadota</taxon>
        <taxon>Betaproteobacteria</taxon>
        <taxon>Rhodocyclales</taxon>
        <taxon>Rhodocyclaceae</taxon>
        <taxon>Oryzomicrobium</taxon>
    </lineage>
</organism>
<dbReference type="Pfam" id="PF04325">
    <property type="entry name" value="DUF465"/>
    <property type="match status" value="1"/>
</dbReference>
<evidence type="ECO:0000313" key="2">
    <source>
        <dbReference type="Proteomes" id="UP000323671"/>
    </source>
</evidence>
<keyword evidence="2" id="KW-1185">Reference proteome</keyword>
<dbReference type="InterPro" id="IPR007420">
    <property type="entry name" value="DUF465"/>
</dbReference>
<evidence type="ECO:0000313" key="1">
    <source>
        <dbReference type="EMBL" id="QEL64501.1"/>
    </source>
</evidence>
<dbReference type="AlphaFoldDB" id="A0A5C1E6F9"/>
<dbReference type="RefSeq" id="WP_054622348.1">
    <property type="nucleotide sequence ID" value="NZ_CP022579.1"/>
</dbReference>
<dbReference type="Gene3D" id="6.10.280.50">
    <property type="match status" value="1"/>
</dbReference>
<sequence length="82" mass="9479">MVIDPHDLHHEFPEYRDVIHSLKVSNTHFARLFGEYHVVNNEVVKAEEGSTLLGDAELEALKKQRLKLKDDLYDMLKSHVPA</sequence>
<protein>
    <recommendedName>
        <fullName evidence="3">GTP-binding protein</fullName>
    </recommendedName>
</protein>
<dbReference type="InterPro" id="IPR038444">
    <property type="entry name" value="DUF465_sf"/>
</dbReference>
<gene>
    <name evidence="1" type="ORF">OTERR_10250</name>
</gene>
<reference evidence="1 2" key="1">
    <citation type="submission" date="2017-07" db="EMBL/GenBank/DDBJ databases">
        <title>Complete genome sequence of Oryzomicrobium terrae TPP412.</title>
        <authorList>
            <person name="Chiu L.-W."/>
            <person name="Lo K.-J."/>
            <person name="Tsai Y.-M."/>
            <person name="Lin S.-S."/>
            <person name="Kuo C.-H."/>
            <person name="Liu C.-T."/>
        </authorList>
    </citation>
    <scope>NUCLEOTIDE SEQUENCE [LARGE SCALE GENOMIC DNA]</scope>
    <source>
        <strain evidence="1 2">TPP412</strain>
    </source>
</reference>
<dbReference type="KEGG" id="otr:OTERR_10250"/>
<accession>A0A5C1E6F9</accession>
<evidence type="ECO:0008006" key="3">
    <source>
        <dbReference type="Google" id="ProtNLM"/>
    </source>
</evidence>
<name>A0A5C1E6F9_9RHOO</name>
<proteinExistence type="predicted"/>
<dbReference type="EMBL" id="CP022579">
    <property type="protein sequence ID" value="QEL64501.1"/>
    <property type="molecule type" value="Genomic_DNA"/>
</dbReference>